<name>A0A839ZD01_9HYPH</name>
<dbReference type="SUPFAM" id="SSF51569">
    <property type="entry name" value="Aldolase"/>
    <property type="match status" value="1"/>
</dbReference>
<dbReference type="CDD" id="cd00408">
    <property type="entry name" value="DHDPS-like"/>
    <property type="match status" value="1"/>
</dbReference>
<dbReference type="Gene3D" id="3.20.20.70">
    <property type="entry name" value="Aldolase class I"/>
    <property type="match status" value="1"/>
</dbReference>
<keyword evidence="8" id="KW-1185">Reference proteome</keyword>
<evidence type="ECO:0000256" key="2">
    <source>
        <dbReference type="ARBA" id="ARBA00023239"/>
    </source>
</evidence>
<protein>
    <submittedName>
        <fullName evidence="7">4-hydroxy-tetrahydrodipicolinate synthase</fullName>
        <ecNumber evidence="7">4.3.3.7</ecNumber>
    </submittedName>
</protein>
<evidence type="ECO:0000256" key="1">
    <source>
        <dbReference type="ARBA" id="ARBA00007592"/>
    </source>
</evidence>
<comment type="caution">
    <text evidence="7">The sequence shown here is derived from an EMBL/GenBank/DDBJ whole genome shotgun (WGS) entry which is preliminary data.</text>
</comment>
<dbReference type="PRINTS" id="PR00146">
    <property type="entry name" value="DHPICSNTHASE"/>
</dbReference>
<dbReference type="InterPro" id="IPR013785">
    <property type="entry name" value="Aldolase_TIM"/>
</dbReference>
<feature type="binding site" evidence="6">
    <location>
        <position position="49"/>
    </location>
    <ligand>
        <name>pyruvate</name>
        <dbReference type="ChEBI" id="CHEBI:15361"/>
    </ligand>
</feature>
<evidence type="ECO:0000256" key="5">
    <source>
        <dbReference type="PIRSR" id="PIRSR001365-1"/>
    </source>
</evidence>
<dbReference type="SMART" id="SM01130">
    <property type="entry name" value="DHDPS"/>
    <property type="match status" value="1"/>
</dbReference>
<dbReference type="EC" id="4.3.3.7" evidence="7"/>
<dbReference type="RefSeq" id="WP_183190821.1">
    <property type="nucleotide sequence ID" value="NZ_JACICD010000006.1"/>
</dbReference>
<dbReference type="Pfam" id="PF00701">
    <property type="entry name" value="DHDPS"/>
    <property type="match status" value="1"/>
</dbReference>
<dbReference type="InterPro" id="IPR002220">
    <property type="entry name" value="DapA-like"/>
</dbReference>
<evidence type="ECO:0000256" key="6">
    <source>
        <dbReference type="PIRSR" id="PIRSR001365-2"/>
    </source>
</evidence>
<evidence type="ECO:0000256" key="4">
    <source>
        <dbReference type="PIRNR" id="PIRNR001365"/>
    </source>
</evidence>
<evidence type="ECO:0000256" key="3">
    <source>
        <dbReference type="ARBA" id="ARBA00023270"/>
    </source>
</evidence>
<evidence type="ECO:0000313" key="7">
    <source>
        <dbReference type="EMBL" id="MBB3772663.1"/>
    </source>
</evidence>
<keyword evidence="2 4" id="KW-0456">Lyase</keyword>
<dbReference type="PANTHER" id="PTHR12128">
    <property type="entry name" value="DIHYDRODIPICOLINATE SYNTHASE"/>
    <property type="match status" value="1"/>
</dbReference>
<feature type="active site" description="Schiff-base intermediate with substrate" evidence="5">
    <location>
        <position position="165"/>
    </location>
</feature>
<dbReference type="PIRSF" id="PIRSF001365">
    <property type="entry name" value="DHDPS"/>
    <property type="match status" value="1"/>
</dbReference>
<feature type="binding site" evidence="6">
    <location>
        <position position="207"/>
    </location>
    <ligand>
        <name>pyruvate</name>
        <dbReference type="ChEBI" id="CHEBI:15361"/>
    </ligand>
</feature>
<evidence type="ECO:0000313" key="8">
    <source>
        <dbReference type="Proteomes" id="UP000533469"/>
    </source>
</evidence>
<dbReference type="GO" id="GO:0008840">
    <property type="term" value="F:4-hydroxy-tetrahydrodipicolinate synthase activity"/>
    <property type="evidence" value="ECO:0007669"/>
    <property type="project" value="UniProtKB-EC"/>
</dbReference>
<dbReference type="AlphaFoldDB" id="A0A839ZD01"/>
<gene>
    <name evidence="7" type="ORF">FHS55_003284</name>
</gene>
<feature type="active site" description="Proton donor/acceptor" evidence="5">
    <location>
        <position position="137"/>
    </location>
</feature>
<dbReference type="Proteomes" id="UP000533469">
    <property type="component" value="Unassembled WGS sequence"/>
</dbReference>
<accession>A0A839ZD01</accession>
<dbReference type="InterPro" id="IPR020624">
    <property type="entry name" value="Schiff_base-form_aldolases_CS"/>
</dbReference>
<reference evidence="7 8" key="1">
    <citation type="submission" date="2020-08" db="EMBL/GenBank/DDBJ databases">
        <title>Genomic Encyclopedia of Type Strains, Phase IV (KMG-IV): sequencing the most valuable type-strain genomes for metagenomic binning, comparative biology and taxonomic classification.</title>
        <authorList>
            <person name="Goeker M."/>
        </authorList>
    </citation>
    <scope>NUCLEOTIDE SEQUENCE [LARGE SCALE GENOMIC DNA]</scope>
    <source>
        <strain evidence="7 8">DSM 5895</strain>
    </source>
</reference>
<dbReference type="PROSITE" id="PS00665">
    <property type="entry name" value="DHDPS_1"/>
    <property type="match status" value="1"/>
</dbReference>
<dbReference type="PANTHER" id="PTHR12128:SF66">
    <property type="entry name" value="4-HYDROXY-2-OXOGLUTARATE ALDOLASE, MITOCHONDRIAL"/>
    <property type="match status" value="1"/>
</dbReference>
<organism evidence="7 8">
    <name type="scientific">Ancylobacter tetraedralis</name>
    <dbReference type="NCBI Taxonomy" id="217068"/>
    <lineage>
        <taxon>Bacteria</taxon>
        <taxon>Pseudomonadati</taxon>
        <taxon>Pseudomonadota</taxon>
        <taxon>Alphaproteobacteria</taxon>
        <taxon>Hyphomicrobiales</taxon>
        <taxon>Xanthobacteraceae</taxon>
        <taxon>Ancylobacter</taxon>
    </lineage>
</organism>
<comment type="similarity">
    <text evidence="1 4">Belongs to the DapA family.</text>
</comment>
<sequence length="302" mass="31956">MTKTSWQGIHSVLVTPFLPEGAIDFPRFEALAEANIASGADGLIVCGSTGEFYAMSVAERVKLFEATVKVAAGRVPVLAGVSDLQTDVVLELIKAAETTGCDGILALPPVYAKPDLREAEHFYRRLCAATGLPVMLYNSPARIGVNITPDLVARLAEVPNVVAIKDSSADIQQVAELCQKVKGELAVFVGYETMIRSSLPHGVVGVVAMAHQLSGRLVRRYFDACASGDGATADALEPALFAIYRCFKTGSFYAGIKATMNSLGQPVGLPREPLLPFTDAQMASVAKILTDADVAATIQKVA</sequence>
<proteinExistence type="inferred from homology"/>
<dbReference type="EMBL" id="JACICD010000006">
    <property type="protein sequence ID" value="MBB3772663.1"/>
    <property type="molecule type" value="Genomic_DNA"/>
</dbReference>
<keyword evidence="3" id="KW-0704">Schiff base</keyword>